<evidence type="ECO:0000256" key="3">
    <source>
        <dbReference type="ARBA" id="ARBA00022781"/>
    </source>
</evidence>
<organism evidence="9 10">
    <name type="scientific">Lodderomyces beijingensis</name>
    <dbReference type="NCBI Taxonomy" id="1775926"/>
    <lineage>
        <taxon>Eukaryota</taxon>
        <taxon>Fungi</taxon>
        <taxon>Dikarya</taxon>
        <taxon>Ascomycota</taxon>
        <taxon>Saccharomycotina</taxon>
        <taxon>Pichiomycetes</taxon>
        <taxon>Debaryomycetaceae</taxon>
        <taxon>Candida/Lodderomyces clade</taxon>
        <taxon>Lodderomyces</taxon>
    </lineage>
</organism>
<dbReference type="PANTHER" id="PTHR12733:SF3">
    <property type="entry name" value="ATP SYNTHASE F(0) COMPLEX SUBUNIT B1, MITOCHONDRIAL"/>
    <property type="match status" value="1"/>
</dbReference>
<dbReference type="RefSeq" id="XP_066829420.1">
    <property type="nucleotide sequence ID" value="XM_066972486.1"/>
</dbReference>
<keyword evidence="10" id="KW-1185">Reference proteome</keyword>
<dbReference type="InterPro" id="IPR013837">
    <property type="entry name" value="ATP_synth_F0_suB"/>
</dbReference>
<evidence type="ECO:0000256" key="2">
    <source>
        <dbReference type="ARBA" id="ARBA00022547"/>
    </source>
</evidence>
<accession>A0ABP0ZJE1</accession>
<comment type="subunit">
    <text evidence="8">F-type ATPases have 2 components, CF(1) - the catalytic core - and CF(0) - the membrane proton channel. In yeast, the dimeric form of ATP synthase consists of 17 polypeptides: alpha, beta, gamma, delta, epsilon, 4 (B), 5 (OSCP), 6 (A), 8, 9 (C), d, E (Tim11), f, g, h, i/j and k.</text>
</comment>
<comment type="function">
    <text evidence="8">Subunit b, of the mitochondrial membrane ATP synthase complex (F(1)F(0) ATP synthase or Complex V) that produces ATP from ADP in the presence of a proton gradient across the membrane which is generated by electron transport complexes of the respiratory chain. ATP synthase complex consist of a soluble F(1) head domain - the catalytic core - and a membrane F(1) domain - the membrane proton channel. These two domains are linked by a central stalk rotating inside the F(1) region and a stationary peripheral stalk. During catalysis, ATP synthesis in the catalytic domain of F(1) is coupled via a rotary mechanism of the central stalk subunits to proton translocation. In vivo, can only synthesize ATP although its ATP hydrolase activity can be activated artificially in vitro. Part of the complex F(0) domain. Part of the complex F(0) domain and the peripheric stalk, which acts as a stator to hold the catalytic alpha(3)beta(3) subcomplex and subunit a/ATP6 static relative to the rotary elements.</text>
</comment>
<dbReference type="SUPFAM" id="SSF161060">
    <property type="entry name" value="ATP synthase B chain-like"/>
    <property type="match status" value="1"/>
</dbReference>
<evidence type="ECO:0000256" key="7">
    <source>
        <dbReference type="ARBA" id="ARBA00023136"/>
    </source>
</evidence>
<reference evidence="9 10" key="1">
    <citation type="submission" date="2024-03" db="EMBL/GenBank/DDBJ databases">
        <authorList>
            <person name="Brejova B."/>
        </authorList>
    </citation>
    <scope>NUCLEOTIDE SEQUENCE [LARGE SCALE GENOMIC DNA]</scope>
    <source>
        <strain evidence="9 10">CBS 14171</strain>
    </source>
</reference>
<evidence type="ECO:0000256" key="6">
    <source>
        <dbReference type="ARBA" id="ARBA00023128"/>
    </source>
</evidence>
<gene>
    <name evidence="9" type="ORF">LODBEIA_P24820</name>
</gene>
<evidence type="ECO:0000256" key="8">
    <source>
        <dbReference type="RuleBase" id="RU368017"/>
    </source>
</evidence>
<dbReference type="EMBL" id="OZ022407">
    <property type="protein sequence ID" value="CAK9438226.1"/>
    <property type="molecule type" value="Genomic_DNA"/>
</dbReference>
<comment type="subcellular location">
    <subcellularLocation>
        <location evidence="8">Mitochondrion</location>
    </subcellularLocation>
    <subcellularLocation>
        <location evidence="8">Mitochondrion inner membrane</location>
    </subcellularLocation>
</comment>
<dbReference type="InterPro" id="IPR008688">
    <property type="entry name" value="ATP_synth_Bsub_B/MI25"/>
</dbReference>
<keyword evidence="2 8" id="KW-0138">CF(0)</keyword>
<dbReference type="PANTHER" id="PTHR12733">
    <property type="entry name" value="MITOCHONDRIAL ATP SYNTHASE B CHAIN"/>
    <property type="match status" value="1"/>
</dbReference>
<evidence type="ECO:0000256" key="5">
    <source>
        <dbReference type="ARBA" id="ARBA00023065"/>
    </source>
</evidence>
<proteinExistence type="inferred from homology"/>
<evidence type="ECO:0000256" key="1">
    <source>
        <dbReference type="ARBA" id="ARBA00022448"/>
    </source>
</evidence>
<keyword evidence="3 8" id="KW-0375">Hydrogen ion transport</keyword>
<dbReference type="GeneID" id="92207678"/>
<protein>
    <recommendedName>
        <fullName evidence="8">ATP synthase subunit 4</fullName>
    </recommendedName>
</protein>
<comment type="similarity">
    <text evidence="8">Belongs to the eukaryotic ATPase B chain family.</text>
</comment>
<dbReference type="Proteomes" id="UP001497383">
    <property type="component" value="Chromosome 3"/>
</dbReference>
<evidence type="ECO:0000256" key="4">
    <source>
        <dbReference type="ARBA" id="ARBA00022792"/>
    </source>
</evidence>
<keyword evidence="6 8" id="KW-0496">Mitochondrion</keyword>
<keyword evidence="1 8" id="KW-0813">Transport</keyword>
<dbReference type="Gene3D" id="1.20.5.2210">
    <property type="match status" value="1"/>
</dbReference>
<keyword evidence="7 8" id="KW-0472">Membrane</keyword>
<name>A0ABP0ZJE1_9ASCO</name>
<evidence type="ECO:0000313" key="10">
    <source>
        <dbReference type="Proteomes" id="UP001497383"/>
    </source>
</evidence>
<keyword evidence="5 8" id="KW-0406">Ion transport</keyword>
<sequence length="232" mass="25736">MISRIAFRAARPSMGLAMRQAPIGLRYLSTPVEPKKKAESIVDALPGNNFVTKTGVLATSAAAAIYGLSNGLIIIHDETILVVTFSIFTALCVKFIAPLYTEWADGEVKKINDILNGARSKHIEAVEGRINAVGELKDVVAQTKDLFAVSKETAKLEAEAFELKQKLEVVSEAKNVLDSWVRFESQQRQLEQEQLATSVIDKVNKEIEDPKFQEKYLQEALKEIEKVFSKAK</sequence>
<keyword evidence="4 8" id="KW-0999">Mitochondrion inner membrane</keyword>
<dbReference type="Pfam" id="PF05405">
    <property type="entry name" value="Mt_ATP-synt_B"/>
    <property type="match status" value="1"/>
</dbReference>
<evidence type="ECO:0000313" key="9">
    <source>
        <dbReference type="EMBL" id="CAK9438226.1"/>
    </source>
</evidence>